<proteinExistence type="predicted"/>
<reference evidence="1" key="1">
    <citation type="journal article" date="2023" name="Nat. Commun.">
        <title>Diploid and tetraploid genomes of Acorus and the evolution of monocots.</title>
        <authorList>
            <person name="Ma L."/>
            <person name="Liu K.W."/>
            <person name="Li Z."/>
            <person name="Hsiao Y.Y."/>
            <person name="Qi Y."/>
            <person name="Fu T."/>
            <person name="Tang G.D."/>
            <person name="Zhang D."/>
            <person name="Sun W.H."/>
            <person name="Liu D.K."/>
            <person name="Li Y."/>
            <person name="Chen G.Z."/>
            <person name="Liu X.D."/>
            <person name="Liao X.Y."/>
            <person name="Jiang Y.T."/>
            <person name="Yu X."/>
            <person name="Hao Y."/>
            <person name="Huang J."/>
            <person name="Zhao X.W."/>
            <person name="Ke S."/>
            <person name="Chen Y.Y."/>
            <person name="Wu W.L."/>
            <person name="Hsu J.L."/>
            <person name="Lin Y.F."/>
            <person name="Huang M.D."/>
            <person name="Li C.Y."/>
            <person name="Huang L."/>
            <person name="Wang Z.W."/>
            <person name="Zhao X."/>
            <person name="Zhong W.Y."/>
            <person name="Peng D.H."/>
            <person name="Ahmad S."/>
            <person name="Lan S."/>
            <person name="Zhang J.S."/>
            <person name="Tsai W.C."/>
            <person name="Van de Peer Y."/>
            <person name="Liu Z.J."/>
        </authorList>
    </citation>
    <scope>NUCLEOTIDE SEQUENCE</scope>
    <source>
        <strain evidence="1">CP</strain>
    </source>
</reference>
<dbReference type="Proteomes" id="UP001180020">
    <property type="component" value="Unassembled WGS sequence"/>
</dbReference>
<evidence type="ECO:0000313" key="1">
    <source>
        <dbReference type="EMBL" id="KAK1321396.1"/>
    </source>
</evidence>
<gene>
    <name evidence="1" type="ORF">QJS10_CPA03g01283</name>
</gene>
<protein>
    <submittedName>
        <fullName evidence="1">Uncharacterized protein</fullName>
    </submittedName>
</protein>
<evidence type="ECO:0000313" key="2">
    <source>
        <dbReference type="Proteomes" id="UP001180020"/>
    </source>
</evidence>
<reference evidence="1" key="2">
    <citation type="submission" date="2023-06" db="EMBL/GenBank/DDBJ databases">
        <authorList>
            <person name="Ma L."/>
            <person name="Liu K.-W."/>
            <person name="Li Z."/>
            <person name="Hsiao Y.-Y."/>
            <person name="Qi Y."/>
            <person name="Fu T."/>
            <person name="Tang G."/>
            <person name="Zhang D."/>
            <person name="Sun W.-H."/>
            <person name="Liu D.-K."/>
            <person name="Li Y."/>
            <person name="Chen G.-Z."/>
            <person name="Liu X.-D."/>
            <person name="Liao X.-Y."/>
            <person name="Jiang Y.-T."/>
            <person name="Yu X."/>
            <person name="Hao Y."/>
            <person name="Huang J."/>
            <person name="Zhao X.-W."/>
            <person name="Ke S."/>
            <person name="Chen Y.-Y."/>
            <person name="Wu W.-L."/>
            <person name="Hsu J.-L."/>
            <person name="Lin Y.-F."/>
            <person name="Huang M.-D."/>
            <person name="Li C.-Y."/>
            <person name="Huang L."/>
            <person name="Wang Z.-W."/>
            <person name="Zhao X."/>
            <person name="Zhong W.-Y."/>
            <person name="Peng D.-H."/>
            <person name="Ahmad S."/>
            <person name="Lan S."/>
            <person name="Zhang J.-S."/>
            <person name="Tsai W.-C."/>
            <person name="Van De Peer Y."/>
            <person name="Liu Z.-J."/>
        </authorList>
    </citation>
    <scope>NUCLEOTIDE SEQUENCE</scope>
    <source>
        <strain evidence="1">CP</strain>
        <tissue evidence="1">Leaves</tissue>
    </source>
</reference>
<accession>A0AAV9F641</accession>
<comment type="caution">
    <text evidence="1">The sequence shown here is derived from an EMBL/GenBank/DDBJ whole genome shotgun (WGS) entry which is preliminary data.</text>
</comment>
<dbReference type="EMBL" id="JAUJYO010000003">
    <property type="protein sequence ID" value="KAK1321396.1"/>
    <property type="molecule type" value="Genomic_DNA"/>
</dbReference>
<name>A0AAV9F641_ACOCL</name>
<organism evidence="1 2">
    <name type="scientific">Acorus calamus</name>
    <name type="common">Sweet flag</name>
    <dbReference type="NCBI Taxonomy" id="4465"/>
    <lineage>
        <taxon>Eukaryota</taxon>
        <taxon>Viridiplantae</taxon>
        <taxon>Streptophyta</taxon>
        <taxon>Embryophyta</taxon>
        <taxon>Tracheophyta</taxon>
        <taxon>Spermatophyta</taxon>
        <taxon>Magnoliopsida</taxon>
        <taxon>Liliopsida</taxon>
        <taxon>Acoraceae</taxon>
        <taxon>Acorus</taxon>
    </lineage>
</organism>
<sequence>MLLWPYSHTTNTPVHPYKPWRNARAQEPEILERLSISLAPGKETAPSSTEDSASLSLALLSFTRLHGSQSIITMKTRNKLTNPGDPSMDMLKGKDMMVEISRQSLVLYKAMRPGNH</sequence>
<dbReference type="AlphaFoldDB" id="A0AAV9F641"/>
<keyword evidence="2" id="KW-1185">Reference proteome</keyword>